<dbReference type="EMBL" id="JAAAPX010000107">
    <property type="protein sequence ID" value="KAF4231133.1"/>
    <property type="molecule type" value="Genomic_DNA"/>
</dbReference>
<accession>A0A8H4GN86</accession>
<evidence type="ECO:0000256" key="2">
    <source>
        <dbReference type="SAM" id="SignalP"/>
    </source>
</evidence>
<proteinExistence type="predicted"/>
<feature type="chain" id="PRO_5044154996" description="GPI anchored protein" evidence="2">
    <location>
        <begin position="20"/>
        <end position="277"/>
    </location>
</feature>
<sequence>MLLKAFLTLLAMVVRPTFGTWAVTRHVIVRNITTDIVESTVYPTASVSPISTSTKVGVEYLLATQNGFGRAVVNVTTSYLMLPTEPTNLPILTVRPTTSASPSIQTNYYIPVTVSNPQTCTLTDFTYTDTVGIMLPSSLVPRATESDLALLVTTYESTIRTNLGGQPVTTSICDVYFKSDAVPVTVDGIGIDPRGLLSECVDPREHMCNEPGQNSAATGSGGCVGPYPPTAGRNQASTTKVDYKAGPTETGGARSWRGEMGCLIFFPSFMAISLLMV</sequence>
<gene>
    <name evidence="3" type="ORF">CNMCM6805_000297</name>
</gene>
<reference evidence="3" key="1">
    <citation type="journal article" date="2020" name="bioRxiv">
        <title>Genomic and phenotypic heterogeneity of clinical isolates of the human pathogens Aspergillus fumigatus, Aspergillus lentulus and Aspergillus fumigatiaffinis.</title>
        <authorList>
            <person name="dos Santos R.A.C."/>
            <person name="Steenwyk J.L."/>
            <person name="Rivero-Menendez O."/>
            <person name="Mead M.E."/>
            <person name="Silva L.P."/>
            <person name="Bastos R.W."/>
            <person name="Alastruey-Izquierdo A."/>
            <person name="Goldman G.H."/>
            <person name="Rokas A."/>
        </authorList>
    </citation>
    <scope>NUCLEOTIDE SEQUENCE</scope>
    <source>
        <strain evidence="3">CNM-CM6805</strain>
    </source>
</reference>
<keyword evidence="2" id="KW-0732">Signal</keyword>
<organism evidence="3 4">
    <name type="scientific">Aspergillus fumigatiaffinis</name>
    <dbReference type="NCBI Taxonomy" id="340414"/>
    <lineage>
        <taxon>Eukaryota</taxon>
        <taxon>Fungi</taxon>
        <taxon>Dikarya</taxon>
        <taxon>Ascomycota</taxon>
        <taxon>Pezizomycotina</taxon>
        <taxon>Eurotiomycetes</taxon>
        <taxon>Eurotiomycetidae</taxon>
        <taxon>Eurotiales</taxon>
        <taxon>Aspergillaceae</taxon>
        <taxon>Aspergillus</taxon>
        <taxon>Aspergillus subgen. Fumigati</taxon>
    </lineage>
</organism>
<dbReference type="Proteomes" id="UP000653565">
    <property type="component" value="Unassembled WGS sequence"/>
</dbReference>
<evidence type="ECO:0000313" key="4">
    <source>
        <dbReference type="Proteomes" id="UP000653565"/>
    </source>
</evidence>
<reference evidence="3" key="2">
    <citation type="submission" date="2020-04" db="EMBL/GenBank/DDBJ databases">
        <authorList>
            <person name="Santos R.A.C."/>
            <person name="Steenwyk J.L."/>
            <person name="Rivero-Menendez O."/>
            <person name="Mead M.E."/>
            <person name="Silva L.P."/>
            <person name="Bastos R.W."/>
            <person name="Alastruey-Izquierdo A."/>
            <person name="Goldman G.H."/>
            <person name="Rokas A."/>
        </authorList>
    </citation>
    <scope>NUCLEOTIDE SEQUENCE</scope>
    <source>
        <strain evidence="3">CNM-CM6805</strain>
    </source>
</reference>
<evidence type="ECO:0000313" key="3">
    <source>
        <dbReference type="EMBL" id="KAF4231133.1"/>
    </source>
</evidence>
<keyword evidence="4" id="KW-1185">Reference proteome</keyword>
<dbReference type="OrthoDB" id="4499576at2759"/>
<dbReference type="AlphaFoldDB" id="A0A8H4GN86"/>
<protein>
    <recommendedName>
        <fullName evidence="5">GPI anchored protein</fullName>
    </recommendedName>
</protein>
<name>A0A8H4GN86_9EURO</name>
<evidence type="ECO:0000256" key="1">
    <source>
        <dbReference type="SAM" id="MobiDB-lite"/>
    </source>
</evidence>
<evidence type="ECO:0008006" key="5">
    <source>
        <dbReference type="Google" id="ProtNLM"/>
    </source>
</evidence>
<feature type="signal peptide" evidence="2">
    <location>
        <begin position="1"/>
        <end position="19"/>
    </location>
</feature>
<feature type="region of interest" description="Disordered" evidence="1">
    <location>
        <begin position="211"/>
        <end position="250"/>
    </location>
</feature>
<comment type="caution">
    <text evidence="3">The sequence shown here is derived from an EMBL/GenBank/DDBJ whole genome shotgun (WGS) entry which is preliminary data.</text>
</comment>